<keyword evidence="1" id="KW-0175">Coiled coil</keyword>
<proteinExistence type="predicted"/>
<reference evidence="3" key="1">
    <citation type="submission" date="2021-05" db="EMBL/GenBank/DDBJ databases">
        <title>The genome of the haptophyte Pavlova lutheri (Diacronema luteri, Pavlovales) - a model for lipid biosynthesis in eukaryotic algae.</title>
        <authorList>
            <person name="Hulatt C.J."/>
            <person name="Posewitz M.C."/>
        </authorList>
    </citation>
    <scope>NUCLEOTIDE SEQUENCE</scope>
    <source>
        <strain evidence="3">NIVA-4/92</strain>
    </source>
</reference>
<dbReference type="EMBL" id="JAGTXO010000021">
    <property type="protein sequence ID" value="KAG8462325.1"/>
    <property type="molecule type" value="Genomic_DNA"/>
</dbReference>
<feature type="coiled-coil region" evidence="1">
    <location>
        <begin position="119"/>
        <end position="149"/>
    </location>
</feature>
<evidence type="ECO:0000313" key="4">
    <source>
        <dbReference type="Proteomes" id="UP000751190"/>
    </source>
</evidence>
<protein>
    <submittedName>
        <fullName evidence="3">Uncharacterized protein</fullName>
    </submittedName>
</protein>
<sequence>MAAATIADGGAELRALRRLTEAQAQEIGDLREQVNAFRLVHDDDGEAQLLELDEVRRELLTLRDIVWPEVLELRAARADGEAEVARLRDEMEAIQVVALAVDGTRAQLADALGENDGLKARCNALIVELELAVERAERADARLRELEGEGEREGLLAQLHAARAAEARQRERADGLALELANARLAIAASRGAGAAAAAAAGRATSPRRQLLRETEERARGGQALSSAAEAARRWVGVSAALERAPAPRAERRLAPRAPLSPSDDGDDGDGSAPSRAAAVAERARSDRLADEVLSAKLKQLHASFREAAPSRVAANGAG</sequence>
<comment type="caution">
    <text evidence="3">The sequence shown here is derived from an EMBL/GenBank/DDBJ whole genome shotgun (WGS) entry which is preliminary data.</text>
</comment>
<name>A0A8J5XNB3_DIALT</name>
<evidence type="ECO:0000256" key="2">
    <source>
        <dbReference type="SAM" id="MobiDB-lite"/>
    </source>
</evidence>
<dbReference type="AlphaFoldDB" id="A0A8J5XNB3"/>
<organism evidence="3 4">
    <name type="scientific">Diacronema lutheri</name>
    <name type="common">Unicellular marine alga</name>
    <name type="synonym">Monochrysis lutheri</name>
    <dbReference type="NCBI Taxonomy" id="2081491"/>
    <lineage>
        <taxon>Eukaryota</taxon>
        <taxon>Haptista</taxon>
        <taxon>Haptophyta</taxon>
        <taxon>Pavlovophyceae</taxon>
        <taxon>Pavlovales</taxon>
        <taxon>Pavlovaceae</taxon>
        <taxon>Diacronema</taxon>
    </lineage>
</organism>
<feature type="compositionally biased region" description="Low complexity" evidence="2">
    <location>
        <begin position="271"/>
        <end position="281"/>
    </location>
</feature>
<dbReference type="Proteomes" id="UP000751190">
    <property type="component" value="Unassembled WGS sequence"/>
</dbReference>
<evidence type="ECO:0000256" key="1">
    <source>
        <dbReference type="SAM" id="Coils"/>
    </source>
</evidence>
<keyword evidence="4" id="KW-1185">Reference proteome</keyword>
<gene>
    <name evidence="3" type="ORF">KFE25_012145</name>
</gene>
<evidence type="ECO:0000313" key="3">
    <source>
        <dbReference type="EMBL" id="KAG8462325.1"/>
    </source>
</evidence>
<feature type="region of interest" description="Disordered" evidence="2">
    <location>
        <begin position="245"/>
        <end position="286"/>
    </location>
</feature>
<accession>A0A8J5XNB3</accession>